<organism evidence="1 2">
    <name type="scientific">Croceitalea dokdonensis DOKDO 023</name>
    <dbReference type="NCBI Taxonomy" id="1300341"/>
    <lineage>
        <taxon>Bacteria</taxon>
        <taxon>Pseudomonadati</taxon>
        <taxon>Bacteroidota</taxon>
        <taxon>Flavobacteriia</taxon>
        <taxon>Flavobacteriales</taxon>
        <taxon>Flavobacteriaceae</taxon>
        <taxon>Croceitalea</taxon>
    </lineage>
</organism>
<keyword evidence="1" id="KW-0449">Lipoprotein</keyword>
<dbReference type="AlphaFoldDB" id="A0A0P7ASU0"/>
<dbReference type="EMBL" id="LDJX01000006">
    <property type="protein sequence ID" value="KPM31019.1"/>
    <property type="molecule type" value="Genomic_DNA"/>
</dbReference>
<dbReference type="PATRIC" id="fig|1300341.3.peg.3149"/>
<dbReference type="InterPro" id="IPR020018">
    <property type="entry name" value="Motility-assoc_lipoprot_GldH"/>
</dbReference>
<gene>
    <name evidence="1" type="ORF">I595_2998</name>
</gene>
<sequence length="157" mass="17779">MVVLVCLMVGACSSNTIYSEYTSLNNGRWKASDTLQFQFKSTDSLYPNHVYINVRNNNEFEFSNLFLITKLETPLGDTTLDTLEFEMAAPDGSWLGNGRGSIKESRLWYRENIVFKESGVYTFNIVHAMRKNGEVRGMESLKGITDVGLEIEKSKTP</sequence>
<reference evidence="1 2" key="1">
    <citation type="submission" date="2015-09" db="EMBL/GenBank/DDBJ databases">
        <title>Genome sequence of the marine flavobacterium Croceitalea dokdonensis DOKDO 023 that contains proton- and sodium-pumping rhodopsins.</title>
        <authorList>
            <person name="Kwon S.-K."/>
            <person name="Lee H.K."/>
            <person name="Kwak M.-J."/>
            <person name="Kim J.F."/>
        </authorList>
    </citation>
    <scope>NUCLEOTIDE SEQUENCE [LARGE SCALE GENOMIC DNA]</scope>
    <source>
        <strain evidence="1 2">DOKDO 023</strain>
    </source>
</reference>
<dbReference type="Pfam" id="PF14109">
    <property type="entry name" value="GldH_lipo"/>
    <property type="match status" value="1"/>
</dbReference>
<dbReference type="NCBIfam" id="TIGR03511">
    <property type="entry name" value="GldH_lipo"/>
    <property type="match status" value="1"/>
</dbReference>
<name>A0A0P7ASU0_9FLAO</name>
<dbReference type="Proteomes" id="UP000050280">
    <property type="component" value="Unassembled WGS sequence"/>
</dbReference>
<keyword evidence="2" id="KW-1185">Reference proteome</keyword>
<evidence type="ECO:0000313" key="1">
    <source>
        <dbReference type="EMBL" id="KPM31019.1"/>
    </source>
</evidence>
<evidence type="ECO:0000313" key="2">
    <source>
        <dbReference type="Proteomes" id="UP000050280"/>
    </source>
</evidence>
<comment type="caution">
    <text evidence="1">The sequence shown here is derived from an EMBL/GenBank/DDBJ whole genome shotgun (WGS) entry which is preliminary data.</text>
</comment>
<protein>
    <submittedName>
        <fullName evidence="1">Gliding motility-associated lipoprotein GldH</fullName>
    </submittedName>
</protein>
<accession>A0A0P7ASU0</accession>
<dbReference type="STRING" id="1300341.I595_2998"/>
<proteinExistence type="predicted"/>